<dbReference type="GeneID" id="9131233"/>
<feature type="domain" description="PRC-barrel" evidence="1">
    <location>
        <begin position="4"/>
        <end position="75"/>
    </location>
</feature>
<dbReference type="KEGG" id="mif:Metin_0233"/>
<sequence length="94" mass="10460">MEKMPWRILEGKKIIGSLGSIIGEVVDLIFNDEDGKLVFIEVKPVEGSILDIEEGKNVLIPYKLVNSIKDVVVINEELLEGEGIKTKVVKVIKD</sequence>
<dbReference type="Pfam" id="PF05239">
    <property type="entry name" value="PRC"/>
    <property type="match status" value="1"/>
</dbReference>
<dbReference type="PANTHER" id="PTHR38137">
    <property type="entry name" value="PRC-BARREL DOMAIN PROTEIN"/>
    <property type="match status" value="1"/>
</dbReference>
<reference evidence="2" key="1">
    <citation type="submission" date="2010-04" db="EMBL/GenBank/DDBJ databases">
        <title>Complete sequence of Methanocaldococcus infernus ME.</title>
        <authorList>
            <consortium name="US DOE Joint Genome Institute"/>
            <person name="Lucas S."/>
            <person name="Copeland A."/>
            <person name="Lapidus A."/>
            <person name="Cheng J.-F."/>
            <person name="Bruce D."/>
            <person name="Goodwin L."/>
            <person name="Pitluck S."/>
            <person name="Munk A.C."/>
            <person name="Detter J.C."/>
            <person name="Han C."/>
            <person name="Tapia R."/>
            <person name="Land M."/>
            <person name="Hauser L."/>
            <person name="Kyrpides N."/>
            <person name="Mikhailova N."/>
            <person name="Sieprawska-Lupa M."/>
            <person name="Whitman W.B."/>
            <person name="Woyke T."/>
        </authorList>
    </citation>
    <scope>NUCLEOTIDE SEQUENCE [LARGE SCALE GENOMIC DNA]</scope>
    <source>
        <strain evidence="2">ME</strain>
    </source>
</reference>
<evidence type="ECO:0000313" key="2">
    <source>
        <dbReference type="EMBL" id="ADG12904.1"/>
    </source>
</evidence>
<evidence type="ECO:0000259" key="1">
    <source>
        <dbReference type="Pfam" id="PF05239"/>
    </source>
</evidence>
<dbReference type="EMBL" id="CP002009">
    <property type="protein sequence ID" value="ADG12904.1"/>
    <property type="molecule type" value="Genomic_DNA"/>
</dbReference>
<dbReference type="PANTHER" id="PTHR38137:SF2">
    <property type="entry name" value="PRC-BARREL DOMAIN-CONTAINING PROTEIN"/>
    <property type="match status" value="1"/>
</dbReference>
<dbReference type="SUPFAM" id="SSF50346">
    <property type="entry name" value="PRC-barrel domain"/>
    <property type="match status" value="1"/>
</dbReference>
<accession>D5VQQ1</accession>
<keyword evidence="3" id="KW-1185">Reference proteome</keyword>
<gene>
    <name evidence="2" type="ordered locus">Metin_0233</name>
</gene>
<proteinExistence type="predicted"/>
<protein>
    <submittedName>
        <fullName evidence="2">PRC-barrel domain protein</fullName>
    </submittedName>
</protein>
<dbReference type="STRING" id="573063.Metin_0233"/>
<dbReference type="eggNOG" id="arCOG02155">
    <property type="taxonomic scope" value="Archaea"/>
</dbReference>
<dbReference type="InterPro" id="IPR027275">
    <property type="entry name" value="PRC-brl_dom"/>
</dbReference>
<dbReference type="OrthoDB" id="85079at2157"/>
<organism evidence="2 3">
    <name type="scientific">Methanocaldococcus infernus (strain DSM 11812 / JCM 15783 / ME)</name>
    <dbReference type="NCBI Taxonomy" id="573063"/>
    <lineage>
        <taxon>Archaea</taxon>
        <taxon>Methanobacteriati</taxon>
        <taxon>Methanobacteriota</taxon>
        <taxon>Methanomada group</taxon>
        <taxon>Methanococci</taxon>
        <taxon>Methanococcales</taxon>
        <taxon>Methanocaldococcaceae</taxon>
        <taxon>Methanocaldococcus</taxon>
    </lineage>
</organism>
<name>D5VQQ1_METIM</name>
<evidence type="ECO:0000313" key="3">
    <source>
        <dbReference type="Proteomes" id="UP000002061"/>
    </source>
</evidence>
<dbReference type="Gene3D" id="2.30.30.240">
    <property type="entry name" value="PRC-barrel domain"/>
    <property type="match status" value="1"/>
</dbReference>
<dbReference type="HOGENOM" id="CLU_174517_0_0_2"/>
<dbReference type="RefSeq" id="WP_013099650.1">
    <property type="nucleotide sequence ID" value="NC_014122.1"/>
</dbReference>
<dbReference type="Proteomes" id="UP000002061">
    <property type="component" value="Chromosome"/>
</dbReference>
<dbReference type="AlphaFoldDB" id="D5VQQ1"/>
<dbReference type="InterPro" id="IPR011033">
    <property type="entry name" value="PRC_barrel-like_sf"/>
</dbReference>